<organism evidence="6 7">
    <name type="scientific">Cerrena zonata</name>
    <dbReference type="NCBI Taxonomy" id="2478898"/>
    <lineage>
        <taxon>Eukaryota</taxon>
        <taxon>Fungi</taxon>
        <taxon>Dikarya</taxon>
        <taxon>Basidiomycota</taxon>
        <taxon>Agaricomycotina</taxon>
        <taxon>Agaricomycetes</taxon>
        <taxon>Polyporales</taxon>
        <taxon>Cerrenaceae</taxon>
        <taxon>Cerrena</taxon>
    </lineage>
</organism>
<dbReference type="GO" id="GO:0003724">
    <property type="term" value="F:RNA helicase activity"/>
    <property type="evidence" value="ECO:0007669"/>
    <property type="project" value="UniProtKB-EC"/>
</dbReference>
<keyword evidence="2 4" id="KW-0378">Hydrolase</keyword>
<keyword evidence="4" id="KW-0694">RNA-binding</keyword>
<dbReference type="Gene3D" id="3.40.50.300">
    <property type="entry name" value="P-loop containing nucleotide triphosphate hydrolases"/>
    <property type="match status" value="1"/>
</dbReference>
<dbReference type="EC" id="3.6.4.13" evidence="4"/>
<dbReference type="GO" id="GO:0005524">
    <property type="term" value="F:ATP binding"/>
    <property type="evidence" value="ECO:0007669"/>
    <property type="project" value="UniProtKB-UniRule"/>
</dbReference>
<evidence type="ECO:0000313" key="6">
    <source>
        <dbReference type="EMBL" id="KAK7676723.1"/>
    </source>
</evidence>
<feature type="domain" description="Helicase ATP-binding" evidence="5">
    <location>
        <begin position="36"/>
        <end position="173"/>
    </location>
</feature>
<dbReference type="GO" id="GO:0003723">
    <property type="term" value="F:RNA binding"/>
    <property type="evidence" value="ECO:0007669"/>
    <property type="project" value="UniProtKB-UniRule"/>
</dbReference>
<dbReference type="InterPro" id="IPR011545">
    <property type="entry name" value="DEAD/DEAH_box_helicase_dom"/>
</dbReference>
<keyword evidence="4" id="KW-0347">Helicase</keyword>
<comment type="similarity">
    <text evidence="4">Belongs to the DEAD box helicase family.</text>
</comment>
<gene>
    <name evidence="6" type="ORF">QCA50_020299</name>
</gene>
<dbReference type="InterPro" id="IPR027417">
    <property type="entry name" value="P-loop_NTPase"/>
</dbReference>
<dbReference type="SUPFAM" id="SSF52540">
    <property type="entry name" value="P-loop containing nucleoside triphosphate hydrolases"/>
    <property type="match status" value="1"/>
</dbReference>
<dbReference type="AlphaFoldDB" id="A0AAW0F997"/>
<dbReference type="PANTHER" id="PTHR24031">
    <property type="entry name" value="RNA HELICASE"/>
    <property type="match status" value="1"/>
</dbReference>
<keyword evidence="1 4" id="KW-0547">Nucleotide-binding</keyword>
<protein>
    <recommendedName>
        <fullName evidence="4">ATP-dependent RNA helicase</fullName>
        <ecNumber evidence="4">3.6.4.13</ecNumber>
    </recommendedName>
</protein>
<evidence type="ECO:0000256" key="1">
    <source>
        <dbReference type="ARBA" id="ARBA00022741"/>
    </source>
</evidence>
<keyword evidence="7" id="KW-1185">Reference proteome</keyword>
<dbReference type="Pfam" id="PF00270">
    <property type="entry name" value="DEAD"/>
    <property type="match status" value="1"/>
</dbReference>
<evidence type="ECO:0000259" key="5">
    <source>
        <dbReference type="PROSITE" id="PS51192"/>
    </source>
</evidence>
<name>A0AAW0F997_9APHY</name>
<dbReference type="GO" id="GO:0016787">
    <property type="term" value="F:hydrolase activity"/>
    <property type="evidence" value="ECO:0007669"/>
    <property type="project" value="UniProtKB-KW"/>
</dbReference>
<dbReference type="PROSITE" id="PS00039">
    <property type="entry name" value="DEAD_ATP_HELICASE"/>
    <property type="match status" value="1"/>
</dbReference>
<accession>A0AAW0F997</accession>
<keyword evidence="3 4" id="KW-0067">ATP-binding</keyword>
<evidence type="ECO:0000256" key="2">
    <source>
        <dbReference type="ARBA" id="ARBA00022801"/>
    </source>
</evidence>
<sequence length="173" mass="19916">MNLSLLWTFISIQSTPWTRTSGNIFNGSSLPNLRRESTIRVCRHRTEAIPRTLILILTAHRGVDVLAATPRRLWDILQQDDDLASQIKNLRFLVLDEADRMIEMGHFAELNNILRLTMRTAQDEAIESEESETEEQDALANEDDSLATDMQTFVFSATLSKDISKNLKKRQRW</sequence>
<dbReference type="PROSITE" id="PS51192">
    <property type="entry name" value="HELICASE_ATP_BIND_1"/>
    <property type="match status" value="1"/>
</dbReference>
<comment type="function">
    <text evidence="4">RNA helicase.</text>
</comment>
<dbReference type="InterPro" id="IPR000629">
    <property type="entry name" value="RNA-helicase_DEAD-box_CS"/>
</dbReference>
<evidence type="ECO:0000256" key="4">
    <source>
        <dbReference type="RuleBase" id="RU365068"/>
    </source>
</evidence>
<dbReference type="EMBL" id="JASBNA010000106">
    <property type="protein sequence ID" value="KAK7676723.1"/>
    <property type="molecule type" value="Genomic_DNA"/>
</dbReference>
<dbReference type="InterPro" id="IPR014001">
    <property type="entry name" value="Helicase_ATP-bd"/>
</dbReference>
<evidence type="ECO:0000313" key="7">
    <source>
        <dbReference type="Proteomes" id="UP001385951"/>
    </source>
</evidence>
<comment type="domain">
    <text evidence="4">The Q motif is unique to and characteristic of the DEAD box family of RNA helicases and controls ATP binding and hydrolysis.</text>
</comment>
<reference evidence="6 7" key="1">
    <citation type="submission" date="2022-09" db="EMBL/GenBank/DDBJ databases">
        <authorList>
            <person name="Palmer J.M."/>
        </authorList>
    </citation>
    <scope>NUCLEOTIDE SEQUENCE [LARGE SCALE GENOMIC DNA]</scope>
    <source>
        <strain evidence="6 7">DSM 7382</strain>
    </source>
</reference>
<comment type="caution">
    <text evidence="6">The sequence shown here is derived from an EMBL/GenBank/DDBJ whole genome shotgun (WGS) entry which is preliminary data.</text>
</comment>
<proteinExistence type="inferred from homology"/>
<dbReference type="Proteomes" id="UP001385951">
    <property type="component" value="Unassembled WGS sequence"/>
</dbReference>
<comment type="catalytic activity">
    <reaction evidence="4">
        <text>ATP + H2O = ADP + phosphate + H(+)</text>
        <dbReference type="Rhea" id="RHEA:13065"/>
        <dbReference type="ChEBI" id="CHEBI:15377"/>
        <dbReference type="ChEBI" id="CHEBI:15378"/>
        <dbReference type="ChEBI" id="CHEBI:30616"/>
        <dbReference type="ChEBI" id="CHEBI:43474"/>
        <dbReference type="ChEBI" id="CHEBI:456216"/>
        <dbReference type="EC" id="3.6.4.13"/>
    </reaction>
</comment>
<evidence type="ECO:0000256" key="3">
    <source>
        <dbReference type="ARBA" id="ARBA00022840"/>
    </source>
</evidence>